<reference evidence="4 5" key="1">
    <citation type="journal article" date="2019" name="Int. J. Syst. Evol. Microbiol.">
        <title>The Global Catalogue of Microorganisms (GCM) 10K type strain sequencing project: providing services to taxonomists for standard genome sequencing and annotation.</title>
        <authorList>
            <consortium name="The Broad Institute Genomics Platform"/>
            <consortium name="The Broad Institute Genome Sequencing Center for Infectious Disease"/>
            <person name="Wu L."/>
            <person name="Ma J."/>
        </authorList>
    </citation>
    <scope>NUCLEOTIDE SEQUENCE [LARGE SCALE GENOMIC DNA]</scope>
    <source>
        <strain evidence="4 5">JCM 14303</strain>
    </source>
</reference>
<dbReference type="InterPro" id="IPR051164">
    <property type="entry name" value="NmrA-like_oxidored"/>
</dbReference>
<evidence type="ECO:0000256" key="1">
    <source>
        <dbReference type="ARBA" id="ARBA00006328"/>
    </source>
</evidence>
<gene>
    <name evidence="4" type="ORF">GCM10009741_30940</name>
</gene>
<dbReference type="PANTHER" id="PTHR42748:SF7">
    <property type="entry name" value="NMRA LIKE REDOX SENSOR 1-RELATED"/>
    <property type="match status" value="1"/>
</dbReference>
<evidence type="ECO:0000259" key="3">
    <source>
        <dbReference type="Pfam" id="PF05368"/>
    </source>
</evidence>
<comment type="caution">
    <text evidence="4">The sequence shown here is derived from an EMBL/GenBank/DDBJ whole genome shotgun (WGS) entry which is preliminary data.</text>
</comment>
<proteinExistence type="inferred from homology"/>
<dbReference type="InterPro" id="IPR008030">
    <property type="entry name" value="NmrA-like"/>
</dbReference>
<comment type="similarity">
    <text evidence="1">Belongs to the NmrA-type oxidoreductase family.</text>
</comment>
<dbReference type="Proteomes" id="UP001500363">
    <property type="component" value="Unassembled WGS sequence"/>
</dbReference>
<sequence>MTEQKLIAVVGATGKQGGGLVRAILGDPDREFAVRALTRNPDSAAAQELAAAGAEVVAANLDDEASLRKAFEGAYGAYVVTDYWVQRTPEEEATRTRAEMELEQAENAVRAARDAQVRHVVWSTLEDTRKHFGDDDRVPSLDDGRYTVPHFDAKGEADELFEKYGVPTTFLRTTFFYEAFTVGLWPQRNPDGRLELTLPMADQPLSGIAAEDIGRTTLGIFKRGDEFVGRTVGIAGDHLTGTEYAAVLSKVLGEPVTYRPLTWDEFRALGFPAAVEFANMFQFYAEDSERFTGERDLELVRELNPQLQSFETWAEENRDKISQ</sequence>
<accession>A0ABN2AWV9</accession>
<dbReference type="Gene3D" id="3.40.50.720">
    <property type="entry name" value="NAD(P)-binding Rossmann-like Domain"/>
    <property type="match status" value="1"/>
</dbReference>
<dbReference type="Gene3D" id="3.90.25.10">
    <property type="entry name" value="UDP-galactose 4-epimerase, domain 1"/>
    <property type="match status" value="1"/>
</dbReference>
<organism evidence="4 5">
    <name type="scientific">Kribbella lupini</name>
    <dbReference type="NCBI Taxonomy" id="291602"/>
    <lineage>
        <taxon>Bacteria</taxon>
        <taxon>Bacillati</taxon>
        <taxon>Actinomycetota</taxon>
        <taxon>Actinomycetes</taxon>
        <taxon>Propionibacteriales</taxon>
        <taxon>Kribbellaceae</taxon>
        <taxon>Kribbella</taxon>
    </lineage>
</organism>
<dbReference type="InterPro" id="IPR036291">
    <property type="entry name" value="NAD(P)-bd_dom_sf"/>
</dbReference>
<dbReference type="RefSeq" id="WP_344174691.1">
    <property type="nucleotide sequence ID" value="NZ_BAAANC010000002.1"/>
</dbReference>
<keyword evidence="2" id="KW-0521">NADP</keyword>
<evidence type="ECO:0000313" key="5">
    <source>
        <dbReference type="Proteomes" id="UP001500363"/>
    </source>
</evidence>
<dbReference type="SUPFAM" id="SSF51735">
    <property type="entry name" value="NAD(P)-binding Rossmann-fold domains"/>
    <property type="match status" value="1"/>
</dbReference>
<feature type="domain" description="NmrA-like" evidence="3">
    <location>
        <begin position="4"/>
        <end position="288"/>
    </location>
</feature>
<protein>
    <submittedName>
        <fullName evidence="4">NmrA/HSCARG family protein</fullName>
    </submittedName>
</protein>
<dbReference type="CDD" id="cd05251">
    <property type="entry name" value="NmrA_like_SDR_a"/>
    <property type="match status" value="1"/>
</dbReference>
<keyword evidence="5" id="KW-1185">Reference proteome</keyword>
<evidence type="ECO:0000256" key="2">
    <source>
        <dbReference type="ARBA" id="ARBA00022857"/>
    </source>
</evidence>
<evidence type="ECO:0000313" key="4">
    <source>
        <dbReference type="EMBL" id="GAA1527082.1"/>
    </source>
</evidence>
<name>A0ABN2AWV9_9ACTN</name>
<dbReference type="EMBL" id="BAAANC010000002">
    <property type="protein sequence ID" value="GAA1527082.1"/>
    <property type="molecule type" value="Genomic_DNA"/>
</dbReference>
<dbReference type="PANTHER" id="PTHR42748">
    <property type="entry name" value="NITROGEN METABOLITE REPRESSION PROTEIN NMRA FAMILY MEMBER"/>
    <property type="match status" value="1"/>
</dbReference>
<dbReference type="Pfam" id="PF05368">
    <property type="entry name" value="NmrA"/>
    <property type="match status" value="1"/>
</dbReference>